<name>M4R1J3_9CAUD</name>
<evidence type="ECO:0000313" key="2">
    <source>
        <dbReference type="EMBL" id="AGH31592.1"/>
    </source>
</evidence>
<reference evidence="2 3" key="1">
    <citation type="submission" date="2010-10" db="EMBL/GenBank/DDBJ databases">
        <title>The Genome Sequence of Synechococcus phage S-SKS1.</title>
        <authorList>
            <consortium name="The Broad Institute Genome Sequencing Platform"/>
            <person name="Henn M.R."/>
            <person name="Clokie M."/>
            <person name="Levin J."/>
            <person name="Malboeuf C."/>
            <person name="Casali M."/>
            <person name="Russ C."/>
            <person name="Lennon N."/>
            <person name="Chapman S.B."/>
            <person name="Erlich R."/>
            <person name="Young S.K."/>
            <person name="Yandava C."/>
            <person name="Zeng Q."/>
            <person name="Alvarado L."/>
            <person name="Anderson S."/>
            <person name="Berlin A."/>
            <person name="Chen Z."/>
            <person name="Freedman E."/>
            <person name="Gellesch M."/>
            <person name="Goldberg J."/>
            <person name="Green L."/>
            <person name="Griggs A."/>
            <person name="Gujja S."/>
            <person name="Heilman E.R."/>
            <person name="Heiman D."/>
            <person name="Hollinger A."/>
            <person name="Howarth C."/>
            <person name="Larson L."/>
            <person name="Mehta T."/>
            <person name="Pearson M."/>
            <person name="Roberts A."/>
            <person name="Ryan E."/>
            <person name="Saif S."/>
            <person name="Shea T."/>
            <person name="Shenoy N."/>
            <person name="Sisk P."/>
            <person name="Stolte C."/>
            <person name="Sykes S."/>
            <person name="White J."/>
            <person name="Haas B."/>
            <person name="Nusbaum C."/>
            <person name="Birren B."/>
        </authorList>
    </citation>
    <scope>NUCLEOTIDE SEQUENCE [LARGE SCALE GENOMIC DNA]</scope>
</reference>
<dbReference type="EMBL" id="HQ633071">
    <property type="protein sequence ID" value="AGH31592.1"/>
    <property type="molecule type" value="Genomic_DNA"/>
</dbReference>
<dbReference type="RefSeq" id="YP_007674444.1">
    <property type="nucleotide sequence ID" value="NC_020851.1"/>
</dbReference>
<sequence length="198" mass="22507">METMIKSLFGIGVLASVFAIPSPPEPEQVKVKLEPEPVEEILIEEETWKCPSCTPNEKVVLAALQEHTKISDRNALATIMGNIQQESKFISNICEGGARVTYENCLRGGYGLIQWTSINRYKGLGNFAVKYSCNPSELDCQVRWMINEPIFQKVLPQFEGGGQTVSYYMRPAYYWLGWGIKGNREIYAYDYTKKMVWA</sequence>
<proteinExistence type="predicted"/>
<dbReference type="InterPro" id="IPR041219">
    <property type="entry name" value="Phage_lysozyme2"/>
</dbReference>
<feature type="domain" description="Phage tail lysozyme" evidence="1">
    <location>
        <begin position="63"/>
        <end position="148"/>
    </location>
</feature>
<evidence type="ECO:0000259" key="1">
    <source>
        <dbReference type="Pfam" id="PF18013"/>
    </source>
</evidence>
<dbReference type="Gene3D" id="1.10.530.10">
    <property type="match status" value="1"/>
</dbReference>
<organism evidence="2 3">
    <name type="scientific">Synechococcus phage S-SKS1</name>
    <dbReference type="NCBI Taxonomy" id="754042"/>
    <lineage>
        <taxon>Viruses</taxon>
        <taxon>Duplodnaviria</taxon>
        <taxon>Heunggongvirae</taxon>
        <taxon>Uroviricota</taxon>
        <taxon>Caudoviricetes</taxon>
        <taxon>Llyrvirus</taxon>
        <taxon>Llyrvirus SSKS1</taxon>
    </lineage>
</organism>
<dbReference type="KEGG" id="vg:15010990"/>
<protein>
    <recommendedName>
        <fullName evidence="1">Phage tail lysozyme domain-containing protein</fullName>
    </recommendedName>
</protein>
<evidence type="ECO:0000313" key="3">
    <source>
        <dbReference type="Proteomes" id="UP000201252"/>
    </source>
</evidence>
<gene>
    <name evidence="2" type="ORF">SWZG_00079</name>
</gene>
<dbReference type="Pfam" id="PF18013">
    <property type="entry name" value="Phage_lysozyme2"/>
    <property type="match status" value="1"/>
</dbReference>
<dbReference type="GeneID" id="15010990"/>
<dbReference type="OrthoDB" id="11873at10239"/>
<keyword evidence="3" id="KW-1185">Reference proteome</keyword>
<dbReference type="Proteomes" id="UP000201252">
    <property type="component" value="Segment"/>
</dbReference>
<accession>M4R1J3</accession>